<dbReference type="InterPro" id="IPR029063">
    <property type="entry name" value="SAM-dependent_MTases_sf"/>
</dbReference>
<evidence type="ECO:0000259" key="2">
    <source>
        <dbReference type="Pfam" id="PF08241"/>
    </source>
</evidence>
<feature type="domain" description="Methyltransferase type 11" evidence="2">
    <location>
        <begin position="33"/>
        <end position="125"/>
    </location>
</feature>
<dbReference type="PANTHER" id="PTHR44068">
    <property type="entry name" value="ZGC:194242"/>
    <property type="match status" value="1"/>
</dbReference>
<organism evidence="3 4">
    <name type="scientific">Sulfurospirillum cavolei</name>
    <dbReference type="NCBI Taxonomy" id="366522"/>
    <lineage>
        <taxon>Bacteria</taxon>
        <taxon>Pseudomonadati</taxon>
        <taxon>Campylobacterota</taxon>
        <taxon>Epsilonproteobacteria</taxon>
        <taxon>Campylobacterales</taxon>
        <taxon>Sulfurospirillaceae</taxon>
        <taxon>Sulfurospirillum</taxon>
    </lineage>
</organism>
<dbReference type="GO" id="GO:0032259">
    <property type="term" value="P:methylation"/>
    <property type="evidence" value="ECO:0007669"/>
    <property type="project" value="UniProtKB-KW"/>
</dbReference>
<comment type="caution">
    <text evidence="3">The sequence shown here is derived from an EMBL/GenBank/DDBJ whole genome shotgun (WGS) entry which is preliminary data.</text>
</comment>
<dbReference type="InterPro" id="IPR013216">
    <property type="entry name" value="Methyltransf_11"/>
</dbReference>
<dbReference type="SUPFAM" id="SSF53335">
    <property type="entry name" value="S-adenosyl-L-methionine-dependent methyltransferases"/>
    <property type="match status" value="1"/>
</dbReference>
<reference evidence="3 4" key="1">
    <citation type="journal article" date="2017" name="Front. Microbiol.">
        <title>Comparative Genomic Analysis of the Class Epsilonproteobacteria and Proposed Reclassification to Epsilonbacteraeota (phyl. nov.).</title>
        <authorList>
            <person name="Waite D.W."/>
            <person name="Vanwonterghem I."/>
            <person name="Rinke C."/>
            <person name="Parks D.H."/>
            <person name="Zhang Y."/>
            <person name="Takai K."/>
            <person name="Sievert S.M."/>
            <person name="Simon J."/>
            <person name="Campbell B.J."/>
            <person name="Hanson T.E."/>
            <person name="Woyke T."/>
            <person name="Klotz M.G."/>
            <person name="Hugenholtz P."/>
        </authorList>
    </citation>
    <scope>NUCLEOTIDE SEQUENCE [LARGE SCALE GENOMIC DNA]</scope>
    <source>
        <strain evidence="3">UBA11420</strain>
    </source>
</reference>
<sequence>MQEATGDTLRPGGFTLTEEAVRFCALSKRDRILDVGCGMGATVSYLYHAYGIKTVGIDPSEKLLEKARQNNPFASFVQGFGHDLPFDDETFSCVFAECTLSLMHDLQGSLDEIYRVLAHGGWFVLNDVYAKNPEALKAMDNFSVTSCMRGMHDLASLQQALQRAGFDVMLVEDCSGLLKELMVKIIFSHGSMSTFWSKTMEDKTAQTSCSFDRRITQCKPGYFRMIVKKGD</sequence>
<dbReference type="Proteomes" id="UP000231638">
    <property type="component" value="Unassembled WGS sequence"/>
</dbReference>
<dbReference type="CDD" id="cd02440">
    <property type="entry name" value="AdoMet_MTases"/>
    <property type="match status" value="1"/>
</dbReference>
<dbReference type="EMBL" id="DLUG01000074">
    <property type="protein sequence ID" value="DAB36853.1"/>
    <property type="molecule type" value="Genomic_DNA"/>
</dbReference>
<evidence type="ECO:0000256" key="1">
    <source>
        <dbReference type="ARBA" id="ARBA00022679"/>
    </source>
</evidence>
<dbReference type="InterPro" id="IPR050447">
    <property type="entry name" value="Erg6_SMT_methyltransf"/>
</dbReference>
<accession>A0A2D3WJZ3</accession>
<dbReference type="AlphaFoldDB" id="A0A2D3WJZ3"/>
<dbReference type="NCBIfam" id="NF045667">
    <property type="entry name" value="MTase_DVU1556"/>
    <property type="match status" value="1"/>
</dbReference>
<dbReference type="STRING" id="366522.GCA_001548055_00986"/>
<dbReference type="Pfam" id="PF08241">
    <property type="entry name" value="Methyltransf_11"/>
    <property type="match status" value="1"/>
</dbReference>
<name>A0A2D3WJZ3_9BACT</name>
<gene>
    <name evidence="3" type="ORF">CFH80_02685</name>
</gene>
<evidence type="ECO:0000313" key="4">
    <source>
        <dbReference type="Proteomes" id="UP000231638"/>
    </source>
</evidence>
<dbReference type="Gene3D" id="3.40.50.150">
    <property type="entry name" value="Vaccinia Virus protein VP39"/>
    <property type="match status" value="1"/>
</dbReference>
<evidence type="ECO:0000313" key="3">
    <source>
        <dbReference type="EMBL" id="DAB36853.1"/>
    </source>
</evidence>
<keyword evidence="1 3" id="KW-0808">Transferase</keyword>
<dbReference type="GO" id="GO:0008757">
    <property type="term" value="F:S-adenosylmethionine-dependent methyltransferase activity"/>
    <property type="evidence" value="ECO:0007669"/>
    <property type="project" value="InterPro"/>
</dbReference>
<keyword evidence="3" id="KW-0489">Methyltransferase</keyword>
<dbReference type="PANTHER" id="PTHR44068:SF11">
    <property type="entry name" value="GERANYL DIPHOSPHATE 2-C-METHYLTRANSFERASE"/>
    <property type="match status" value="1"/>
</dbReference>
<proteinExistence type="predicted"/>
<protein>
    <submittedName>
        <fullName evidence="3">SAM-dependent methyltransferase</fullName>
    </submittedName>
</protein>